<dbReference type="InterPro" id="IPR035906">
    <property type="entry name" value="MetI-like_sf"/>
</dbReference>
<protein>
    <submittedName>
        <fullName evidence="10">Binding-protein-dependent transport systems inner membrane component</fullName>
    </submittedName>
</protein>
<dbReference type="SUPFAM" id="SSF161098">
    <property type="entry name" value="MetI-like"/>
    <property type="match status" value="1"/>
</dbReference>
<feature type="transmembrane region" description="Helical" evidence="7">
    <location>
        <begin position="216"/>
        <end position="233"/>
    </location>
</feature>
<dbReference type="Gene3D" id="1.10.3720.10">
    <property type="entry name" value="MetI-like"/>
    <property type="match status" value="1"/>
</dbReference>
<dbReference type="PANTHER" id="PTHR32243">
    <property type="entry name" value="MALTOSE TRANSPORT SYSTEM PERMEASE-RELATED"/>
    <property type="match status" value="1"/>
</dbReference>
<evidence type="ECO:0000256" key="3">
    <source>
        <dbReference type="ARBA" id="ARBA00022475"/>
    </source>
</evidence>
<dbReference type="EMBL" id="CP002417">
    <property type="protein sequence ID" value="ADU37671.1"/>
    <property type="molecule type" value="Genomic_DNA"/>
</dbReference>
<evidence type="ECO:0000256" key="1">
    <source>
        <dbReference type="ARBA" id="ARBA00004651"/>
    </source>
</evidence>
<keyword evidence="4 7" id="KW-0812">Transmembrane</keyword>
<dbReference type="STRING" id="595537.Varpa_3486"/>
<comment type="subcellular location">
    <subcellularLocation>
        <location evidence="1 7">Cell membrane</location>
        <topology evidence="1 7">Multi-pass membrane protein</topology>
    </subcellularLocation>
</comment>
<feature type="transmembrane region" description="Helical" evidence="7">
    <location>
        <begin position="131"/>
        <end position="152"/>
    </location>
</feature>
<evidence type="ECO:0000256" key="2">
    <source>
        <dbReference type="ARBA" id="ARBA00022448"/>
    </source>
</evidence>
<feature type="transmembrane region" description="Helical" evidence="7">
    <location>
        <begin position="266"/>
        <end position="287"/>
    </location>
</feature>
<sequence length="299" mass="32068">MTTVNVSTTHIGTGPATTHASNQGRTRPAVPARDWLRKTALRLALASVLVFCLLPIAFLVATSFKARDEVLSGHFLPLAPTLANWSTVFDIAPLHRNLLNSLAVALVGVAVTLLIAVPATYAVVKLRRGPALAGALLSSYVAPPVVALLPLFFMMRHAGLNNSLFGLGLVEGLMNVPVAFWLLRSFFKQVPVALDEAAWLDGVGYWRTLWRVNLPLLWPGLVSTGLICLILTYNEFLLASVLNSRPDIRTITVAISLFQGERVVNFGQMAAASLVGIAPVYLVALAFQKQLVGGLGAGR</sequence>
<reference evidence="11" key="1">
    <citation type="submission" date="2010-12" db="EMBL/GenBank/DDBJ databases">
        <title>Complete sequence of Variovorax paradoxus EPS.</title>
        <authorList>
            <consortium name="US DOE Joint Genome Institute"/>
            <person name="Lucas S."/>
            <person name="Copeland A."/>
            <person name="Lapidus A."/>
            <person name="Cheng J.-F."/>
            <person name="Goodwin L."/>
            <person name="Pitluck S."/>
            <person name="Teshima H."/>
            <person name="Detter J.C."/>
            <person name="Han C."/>
            <person name="Tapia R."/>
            <person name="Land M."/>
            <person name="Hauser L."/>
            <person name="Kyrpides N."/>
            <person name="Ivanova N."/>
            <person name="Ovchinnikova G."/>
            <person name="Orwin P."/>
            <person name="Han J.-I.G."/>
            <person name="Woyke T."/>
        </authorList>
    </citation>
    <scope>NUCLEOTIDE SEQUENCE [LARGE SCALE GENOMIC DNA]</scope>
    <source>
        <strain evidence="11">EPS</strain>
    </source>
</reference>
<dbReference type="KEGG" id="vpe:Varpa_3486"/>
<dbReference type="eggNOG" id="COG0395">
    <property type="taxonomic scope" value="Bacteria"/>
</dbReference>
<keyword evidence="5 7" id="KW-1133">Transmembrane helix</keyword>
<dbReference type="RefSeq" id="WP_013541898.1">
    <property type="nucleotide sequence ID" value="NC_014931.1"/>
</dbReference>
<dbReference type="Pfam" id="PF00528">
    <property type="entry name" value="BPD_transp_1"/>
    <property type="match status" value="1"/>
</dbReference>
<accession>E6UX35</accession>
<keyword evidence="6 7" id="KW-0472">Membrane</keyword>
<evidence type="ECO:0000256" key="8">
    <source>
        <dbReference type="SAM" id="MobiDB-lite"/>
    </source>
</evidence>
<evidence type="ECO:0000256" key="5">
    <source>
        <dbReference type="ARBA" id="ARBA00022989"/>
    </source>
</evidence>
<feature type="transmembrane region" description="Helical" evidence="7">
    <location>
        <begin position="102"/>
        <end position="124"/>
    </location>
</feature>
<dbReference type="PROSITE" id="PS50928">
    <property type="entry name" value="ABC_TM1"/>
    <property type="match status" value="1"/>
</dbReference>
<dbReference type="GO" id="GO:0055085">
    <property type="term" value="P:transmembrane transport"/>
    <property type="evidence" value="ECO:0007669"/>
    <property type="project" value="InterPro"/>
</dbReference>
<feature type="region of interest" description="Disordered" evidence="8">
    <location>
        <begin position="1"/>
        <end position="26"/>
    </location>
</feature>
<evidence type="ECO:0000259" key="9">
    <source>
        <dbReference type="PROSITE" id="PS50928"/>
    </source>
</evidence>
<comment type="similarity">
    <text evidence="7">Belongs to the binding-protein-dependent transport system permease family.</text>
</comment>
<name>E6UX35_VARPE</name>
<feature type="compositionally biased region" description="Polar residues" evidence="8">
    <location>
        <begin position="1"/>
        <end position="25"/>
    </location>
</feature>
<evidence type="ECO:0000256" key="6">
    <source>
        <dbReference type="ARBA" id="ARBA00023136"/>
    </source>
</evidence>
<feature type="domain" description="ABC transmembrane type-1" evidence="9">
    <location>
        <begin position="98"/>
        <end position="287"/>
    </location>
</feature>
<dbReference type="OrthoDB" id="8111552at2"/>
<evidence type="ECO:0000313" key="10">
    <source>
        <dbReference type="EMBL" id="ADU37671.1"/>
    </source>
</evidence>
<evidence type="ECO:0000313" key="11">
    <source>
        <dbReference type="Proteomes" id="UP000008917"/>
    </source>
</evidence>
<dbReference type="InterPro" id="IPR050901">
    <property type="entry name" value="BP-dep_ABC_trans_perm"/>
</dbReference>
<keyword evidence="2 7" id="KW-0813">Transport</keyword>
<evidence type="ECO:0000256" key="7">
    <source>
        <dbReference type="RuleBase" id="RU363032"/>
    </source>
</evidence>
<proteinExistence type="inferred from homology"/>
<evidence type="ECO:0000256" key="4">
    <source>
        <dbReference type="ARBA" id="ARBA00022692"/>
    </source>
</evidence>
<feature type="transmembrane region" description="Helical" evidence="7">
    <location>
        <begin position="43"/>
        <end position="64"/>
    </location>
</feature>
<gene>
    <name evidence="10" type="ordered locus">Varpa_3486</name>
</gene>
<organism evidence="10 11">
    <name type="scientific">Variovorax paradoxus (strain EPS)</name>
    <dbReference type="NCBI Taxonomy" id="595537"/>
    <lineage>
        <taxon>Bacteria</taxon>
        <taxon>Pseudomonadati</taxon>
        <taxon>Pseudomonadota</taxon>
        <taxon>Betaproteobacteria</taxon>
        <taxon>Burkholderiales</taxon>
        <taxon>Comamonadaceae</taxon>
        <taxon>Variovorax</taxon>
    </lineage>
</organism>
<dbReference type="GO" id="GO:0005886">
    <property type="term" value="C:plasma membrane"/>
    <property type="evidence" value="ECO:0007669"/>
    <property type="project" value="UniProtKB-SubCell"/>
</dbReference>
<dbReference type="InterPro" id="IPR000515">
    <property type="entry name" value="MetI-like"/>
</dbReference>
<dbReference type="CDD" id="cd06261">
    <property type="entry name" value="TM_PBP2"/>
    <property type="match status" value="1"/>
</dbReference>
<keyword evidence="3" id="KW-1003">Cell membrane</keyword>
<dbReference type="AlphaFoldDB" id="E6UX35"/>
<reference evidence="10 11" key="2">
    <citation type="journal article" date="2013" name="Genome Announc.">
        <title>Genome of the Root-Associated Plant Growth-Promoting Bacterium Variovorax paradoxus Strain EPS.</title>
        <authorList>
            <person name="Han J.I."/>
            <person name="Spain J.C."/>
            <person name="Leadbetter J.R."/>
            <person name="Ovchinnikova G."/>
            <person name="Goodwin L.A."/>
            <person name="Han C.S."/>
            <person name="Woyke T."/>
            <person name="Davenport K.W."/>
            <person name="Orwin P.M."/>
        </authorList>
    </citation>
    <scope>NUCLEOTIDE SEQUENCE [LARGE SCALE GENOMIC DNA]</scope>
    <source>
        <strain evidence="10 11">EPS</strain>
    </source>
</reference>
<dbReference type="HOGENOM" id="CLU_016047_1_2_4"/>
<dbReference type="Proteomes" id="UP000008917">
    <property type="component" value="Chromosome"/>
</dbReference>
<dbReference type="PANTHER" id="PTHR32243:SF18">
    <property type="entry name" value="INNER MEMBRANE ABC TRANSPORTER PERMEASE PROTEIN YCJP"/>
    <property type="match status" value="1"/>
</dbReference>